<evidence type="ECO:0000259" key="1">
    <source>
        <dbReference type="Pfam" id="PF00462"/>
    </source>
</evidence>
<name>A0A4Q9UZZ6_9ACTO</name>
<dbReference type="GO" id="GO:0009055">
    <property type="term" value="F:electron transfer activity"/>
    <property type="evidence" value="ECO:0007669"/>
    <property type="project" value="TreeGrafter"/>
</dbReference>
<dbReference type="AlphaFoldDB" id="A0A4Q9UZZ6"/>
<dbReference type="InterPro" id="IPR051548">
    <property type="entry name" value="Grx-like_ET"/>
</dbReference>
<keyword evidence="3" id="KW-1185">Reference proteome</keyword>
<dbReference type="RefSeq" id="WP_131281511.1">
    <property type="nucleotide sequence ID" value="NZ_JBHSLR010000006.1"/>
</dbReference>
<dbReference type="InterPro" id="IPR036249">
    <property type="entry name" value="Thioredoxin-like_sf"/>
</dbReference>
<evidence type="ECO:0000313" key="2">
    <source>
        <dbReference type="EMBL" id="TBW21594.1"/>
    </source>
</evidence>
<evidence type="ECO:0000313" key="3">
    <source>
        <dbReference type="Proteomes" id="UP000293036"/>
    </source>
</evidence>
<dbReference type="PROSITE" id="PS00194">
    <property type="entry name" value="THIOREDOXIN_1"/>
    <property type="match status" value="1"/>
</dbReference>
<dbReference type="Proteomes" id="UP000293036">
    <property type="component" value="Unassembled WGS sequence"/>
</dbReference>
<dbReference type="PROSITE" id="PS51354">
    <property type="entry name" value="GLUTAREDOXIN_2"/>
    <property type="match status" value="1"/>
</dbReference>
<dbReference type="PANTHER" id="PTHR34386">
    <property type="entry name" value="GLUTAREDOXIN"/>
    <property type="match status" value="1"/>
</dbReference>
<reference evidence="2 3" key="1">
    <citation type="submission" date="2019-02" db="EMBL/GenBank/DDBJ databases">
        <title>Arcanobacterium bovis sp. nov., isolated from the milk of a cow with mastitis.</title>
        <authorList>
            <person name="Sammra O."/>
            <person name="Foster G."/>
            <person name="Hassan A."/>
            <person name="Alssahen M."/>
            <person name="Laemmler C."/>
            <person name="Borowiak M."/>
            <person name="Malorny B."/>
            <person name="Abdulmawjood A."/>
        </authorList>
    </citation>
    <scope>NUCLEOTIDE SEQUENCE [LARGE SCALE GENOMIC DNA]</scope>
    <source>
        <strain evidence="2 3">C605018/01/1</strain>
    </source>
</reference>
<dbReference type="NCBIfam" id="TIGR02200">
    <property type="entry name" value="GlrX_actino"/>
    <property type="match status" value="1"/>
</dbReference>
<dbReference type="SUPFAM" id="SSF52833">
    <property type="entry name" value="Thioredoxin-like"/>
    <property type="match status" value="1"/>
</dbReference>
<dbReference type="GO" id="GO:0045454">
    <property type="term" value="P:cell redox homeostasis"/>
    <property type="evidence" value="ECO:0007669"/>
    <property type="project" value="TreeGrafter"/>
</dbReference>
<comment type="caution">
    <text evidence="2">The sequence shown here is derived from an EMBL/GenBank/DDBJ whole genome shotgun (WGS) entry which is preliminary data.</text>
</comment>
<organism evidence="2 3">
    <name type="scientific">Arcanobacterium bovis</name>
    <dbReference type="NCBI Taxonomy" id="2529275"/>
    <lineage>
        <taxon>Bacteria</taxon>
        <taxon>Bacillati</taxon>
        <taxon>Actinomycetota</taxon>
        <taxon>Actinomycetes</taxon>
        <taxon>Actinomycetales</taxon>
        <taxon>Actinomycetaceae</taxon>
        <taxon>Arcanobacterium</taxon>
    </lineage>
</organism>
<proteinExistence type="predicted"/>
<dbReference type="InterPro" id="IPR002109">
    <property type="entry name" value="Glutaredoxin"/>
</dbReference>
<feature type="domain" description="Glutaredoxin" evidence="1">
    <location>
        <begin position="7"/>
        <end position="59"/>
    </location>
</feature>
<dbReference type="OrthoDB" id="8991911at2"/>
<dbReference type="InterPro" id="IPR017937">
    <property type="entry name" value="Thioredoxin_CS"/>
</dbReference>
<dbReference type="EMBL" id="SJDT01000004">
    <property type="protein sequence ID" value="TBW21594.1"/>
    <property type="molecule type" value="Genomic_DNA"/>
</dbReference>
<dbReference type="Pfam" id="PF00462">
    <property type="entry name" value="Glutaredoxin"/>
    <property type="match status" value="1"/>
</dbReference>
<dbReference type="Gene3D" id="3.40.30.10">
    <property type="entry name" value="Glutaredoxin"/>
    <property type="match status" value="1"/>
</dbReference>
<dbReference type="PANTHER" id="PTHR34386:SF1">
    <property type="entry name" value="GLUTAREDOXIN-LIKE PROTEIN NRDH"/>
    <property type="match status" value="1"/>
</dbReference>
<sequence length="85" mass="9416">MAQELLTIYTTTWCGYCKNLKKQLDAKGIAYREVDIEADPQAADRVAEVNGGDRIVPTVEFWDSSTLTNPRAAEVESKLSEYSGS</sequence>
<dbReference type="CDD" id="cd02976">
    <property type="entry name" value="NrdH"/>
    <property type="match status" value="1"/>
</dbReference>
<protein>
    <submittedName>
        <fullName evidence="2">Mycoredoxin</fullName>
    </submittedName>
</protein>
<gene>
    <name evidence="2" type="ORF">EZJ44_06585</name>
</gene>
<accession>A0A4Q9UZZ6</accession>
<dbReference type="InterPro" id="IPR011915">
    <property type="entry name" value="GlrX_actino"/>
</dbReference>